<dbReference type="InterPro" id="IPR013443">
    <property type="entry name" value="CRISPR-assoc_prot_Csx16"/>
</dbReference>
<gene>
    <name evidence="1" type="ORF">G7087_14060</name>
</gene>
<comment type="caution">
    <text evidence="1">The sequence shown here is derived from an EMBL/GenBank/DDBJ whole genome shotgun (WGS) entry which is preliminary data.</text>
</comment>
<proteinExistence type="predicted"/>
<evidence type="ECO:0000313" key="1">
    <source>
        <dbReference type="EMBL" id="NHK99507.1"/>
    </source>
</evidence>
<dbReference type="Pfam" id="PF09652">
    <property type="entry name" value="Cas_VVA1548"/>
    <property type="match status" value="1"/>
</dbReference>
<dbReference type="Proteomes" id="UP000802098">
    <property type="component" value="Unassembled WGS sequence"/>
</dbReference>
<reference evidence="1 2" key="1">
    <citation type="submission" date="2020-03" db="EMBL/GenBank/DDBJ databases">
        <title>Rubrivivax benzoatilyticus JA2 (sequenced after 10 years sub-culturing).</title>
        <authorList>
            <person name="Gupta D."/>
            <person name="Chintalapati S."/>
            <person name="Chintalapati V.R."/>
        </authorList>
    </citation>
    <scope>NUCLEOTIDE SEQUENCE [LARGE SCALE GENOMIC DNA]</scope>
    <source>
        <strain evidence="1 2">JA2-Mal</strain>
    </source>
</reference>
<accession>A0ABX0I060</accession>
<name>A0ABX0I060_9BURK</name>
<keyword evidence="2" id="KW-1185">Reference proteome</keyword>
<dbReference type="EMBL" id="JAAOCD010000006">
    <property type="protein sequence ID" value="NHK99507.1"/>
    <property type="molecule type" value="Genomic_DNA"/>
</dbReference>
<organism evidence="1 2">
    <name type="scientific">Rubrivivax benzoatilyticus</name>
    <dbReference type="NCBI Taxonomy" id="316997"/>
    <lineage>
        <taxon>Bacteria</taxon>
        <taxon>Pseudomonadati</taxon>
        <taxon>Pseudomonadota</taxon>
        <taxon>Betaproteobacteria</taxon>
        <taxon>Burkholderiales</taxon>
        <taxon>Sphaerotilaceae</taxon>
        <taxon>Rubrivivax</taxon>
    </lineage>
</organism>
<protein>
    <submittedName>
        <fullName evidence="1">CRISPR-associated protein Csx16</fullName>
    </submittedName>
</protein>
<evidence type="ECO:0000313" key="2">
    <source>
        <dbReference type="Proteomes" id="UP000802098"/>
    </source>
</evidence>
<sequence length="90" mass="9385">MRTELAAPDARVLSHVGAQRFESGDVVAGVLPLWLAARACGAGATALSLDLDLAPEQRGRELDAAELRAAGARLVRYEVKPTGMVAGRSS</sequence>